<dbReference type="GO" id="GO:0008270">
    <property type="term" value="F:zinc ion binding"/>
    <property type="evidence" value="ECO:0007669"/>
    <property type="project" value="UniProtKB-KW"/>
</dbReference>
<sequence length="445" mass="48276">MKFSGEAEILGVPVDTLFLNNSWGSGGSCDFLIDGTTKLMLDNSDDEMAKVTMDTLDSILLNNSSEGNGNLAELKPLPPFTGYTGHLSINGIPGHHYHAIANQPPSSPTPSLEANNNISTVANQNTGNNSVMYKNNGATLYYEVSTTASDQGVVSSTVDCGVNDKSEVDYNALLAEDIAAIIGSAIADTTVPNVVEGLDDPNESRDSWIDLDALIDGACISENGQKPSENVTEFAQPINCESASVTLQNLLQHGSQYGIHTEAVKQEPDCNTPSSTSYINGKDMMLPHTTSGSPPGHVSTTENLLLNGRYIQNRRNYPPYRNMKVPSPDMLINGNSLDNMVTGSGISSNYPHTTTNNLPNKKSRNRSNKKNNQMVFDGVGILGKEKPIHRCSICSRGFLNKSNIKVHLRTHTGEKPFRCDVCGKAFRQKAHLIKHQQMHKRVGRD</sequence>
<feature type="domain" description="C2H2-type" evidence="9">
    <location>
        <begin position="389"/>
        <end position="416"/>
    </location>
</feature>
<evidence type="ECO:0000313" key="10">
    <source>
        <dbReference type="EMBL" id="KAL0281042.1"/>
    </source>
</evidence>
<accession>A0AAW2IG66</accession>
<dbReference type="AlphaFoldDB" id="A0AAW2IG66"/>
<dbReference type="PROSITE" id="PS00028">
    <property type="entry name" value="ZINC_FINGER_C2H2_1"/>
    <property type="match status" value="2"/>
</dbReference>
<dbReference type="GO" id="GO:0005634">
    <property type="term" value="C:nucleus"/>
    <property type="evidence" value="ECO:0007669"/>
    <property type="project" value="UniProtKB-SubCell"/>
</dbReference>
<proteinExistence type="predicted"/>
<evidence type="ECO:0000256" key="8">
    <source>
        <dbReference type="SAM" id="MobiDB-lite"/>
    </source>
</evidence>
<dbReference type="GO" id="GO:0048619">
    <property type="term" value="P:embryonic hindgut morphogenesis"/>
    <property type="evidence" value="ECO:0007669"/>
    <property type="project" value="TreeGrafter"/>
</dbReference>
<dbReference type="PROSITE" id="PS51257">
    <property type="entry name" value="PROKAR_LIPOPROTEIN"/>
    <property type="match status" value="1"/>
</dbReference>
<dbReference type="GO" id="GO:0000977">
    <property type="term" value="F:RNA polymerase II transcription regulatory region sequence-specific DNA binding"/>
    <property type="evidence" value="ECO:0007669"/>
    <property type="project" value="TreeGrafter"/>
</dbReference>
<dbReference type="PANTHER" id="PTHR14196">
    <property type="entry name" value="ODD-SKIPPED - RELATED"/>
    <property type="match status" value="1"/>
</dbReference>
<keyword evidence="5" id="KW-0862">Zinc</keyword>
<keyword evidence="4 7" id="KW-0863">Zinc-finger</keyword>
<dbReference type="Pfam" id="PF00096">
    <property type="entry name" value="zf-C2H2"/>
    <property type="match status" value="1"/>
</dbReference>
<reference evidence="10" key="1">
    <citation type="journal article" date="2024" name="Gigascience">
        <title>Chromosome-level genome of the poultry shaft louse Menopon gallinae provides insight into the host-switching and adaptive evolution of parasitic lice.</title>
        <authorList>
            <person name="Xu Y."/>
            <person name="Ma L."/>
            <person name="Liu S."/>
            <person name="Liang Y."/>
            <person name="Liu Q."/>
            <person name="He Z."/>
            <person name="Tian L."/>
            <person name="Duan Y."/>
            <person name="Cai W."/>
            <person name="Li H."/>
            <person name="Song F."/>
        </authorList>
    </citation>
    <scope>NUCLEOTIDE SEQUENCE</scope>
    <source>
        <strain evidence="10">Cailab_2023a</strain>
    </source>
</reference>
<keyword evidence="3" id="KW-0677">Repeat</keyword>
<dbReference type="SUPFAM" id="SSF57667">
    <property type="entry name" value="beta-beta-alpha zinc fingers"/>
    <property type="match status" value="1"/>
</dbReference>
<feature type="region of interest" description="Disordered" evidence="8">
    <location>
        <begin position="343"/>
        <end position="372"/>
    </location>
</feature>
<feature type="domain" description="C2H2-type" evidence="9">
    <location>
        <begin position="417"/>
        <end position="439"/>
    </location>
</feature>
<gene>
    <name evidence="10" type="ORF">PYX00_002157</name>
</gene>
<keyword evidence="2" id="KW-0479">Metal-binding</keyword>
<evidence type="ECO:0000256" key="3">
    <source>
        <dbReference type="ARBA" id="ARBA00022737"/>
    </source>
</evidence>
<protein>
    <recommendedName>
        <fullName evidence="9">C2H2-type domain-containing protein</fullName>
    </recommendedName>
</protein>
<dbReference type="InterPro" id="IPR050717">
    <property type="entry name" value="C2H2-ZF_Transcription_Reg"/>
</dbReference>
<dbReference type="FunFam" id="3.30.160.60:FF:001499">
    <property type="entry name" value="Zinc finger protein"/>
    <property type="match status" value="1"/>
</dbReference>
<dbReference type="PANTHER" id="PTHR14196:SF10">
    <property type="entry name" value="C2H2-TYPE DOMAIN-CONTAINING PROTEIN"/>
    <property type="match status" value="1"/>
</dbReference>
<organism evidence="10">
    <name type="scientific">Menopon gallinae</name>
    <name type="common">poultry shaft louse</name>
    <dbReference type="NCBI Taxonomy" id="328185"/>
    <lineage>
        <taxon>Eukaryota</taxon>
        <taxon>Metazoa</taxon>
        <taxon>Ecdysozoa</taxon>
        <taxon>Arthropoda</taxon>
        <taxon>Hexapoda</taxon>
        <taxon>Insecta</taxon>
        <taxon>Pterygota</taxon>
        <taxon>Neoptera</taxon>
        <taxon>Paraneoptera</taxon>
        <taxon>Psocodea</taxon>
        <taxon>Troctomorpha</taxon>
        <taxon>Phthiraptera</taxon>
        <taxon>Amblycera</taxon>
        <taxon>Menoponidae</taxon>
        <taxon>Menopon</taxon>
    </lineage>
</organism>
<feature type="compositionally biased region" description="Polar residues" evidence="8">
    <location>
        <begin position="343"/>
        <end position="359"/>
    </location>
</feature>
<keyword evidence="6" id="KW-0539">Nucleus</keyword>
<evidence type="ECO:0000256" key="5">
    <source>
        <dbReference type="ARBA" id="ARBA00022833"/>
    </source>
</evidence>
<dbReference type="GO" id="GO:0000981">
    <property type="term" value="F:DNA-binding transcription factor activity, RNA polymerase II-specific"/>
    <property type="evidence" value="ECO:0007669"/>
    <property type="project" value="TreeGrafter"/>
</dbReference>
<evidence type="ECO:0000256" key="4">
    <source>
        <dbReference type="ARBA" id="ARBA00022771"/>
    </source>
</evidence>
<comment type="caution">
    <text evidence="10">The sequence shown here is derived from an EMBL/GenBank/DDBJ whole genome shotgun (WGS) entry which is preliminary data.</text>
</comment>
<dbReference type="InterPro" id="IPR036236">
    <property type="entry name" value="Znf_C2H2_sf"/>
</dbReference>
<comment type="subcellular location">
    <subcellularLocation>
        <location evidence="1">Nucleus</location>
    </subcellularLocation>
</comment>
<evidence type="ECO:0000259" key="9">
    <source>
        <dbReference type="PROSITE" id="PS50157"/>
    </source>
</evidence>
<evidence type="ECO:0000256" key="1">
    <source>
        <dbReference type="ARBA" id="ARBA00004123"/>
    </source>
</evidence>
<evidence type="ECO:0000256" key="6">
    <source>
        <dbReference type="ARBA" id="ARBA00023242"/>
    </source>
</evidence>
<dbReference type="SMART" id="SM00355">
    <property type="entry name" value="ZnF_C2H2"/>
    <property type="match status" value="2"/>
</dbReference>
<dbReference type="GO" id="GO:0009880">
    <property type="term" value="P:embryonic pattern specification"/>
    <property type="evidence" value="ECO:0007669"/>
    <property type="project" value="TreeGrafter"/>
</dbReference>
<dbReference type="EMBL" id="JARGDH010000001">
    <property type="protein sequence ID" value="KAL0281042.1"/>
    <property type="molecule type" value="Genomic_DNA"/>
</dbReference>
<dbReference type="PROSITE" id="PS50157">
    <property type="entry name" value="ZINC_FINGER_C2H2_2"/>
    <property type="match status" value="2"/>
</dbReference>
<evidence type="ECO:0000256" key="2">
    <source>
        <dbReference type="ARBA" id="ARBA00022723"/>
    </source>
</evidence>
<evidence type="ECO:0000256" key="7">
    <source>
        <dbReference type="PROSITE-ProRule" id="PRU00042"/>
    </source>
</evidence>
<dbReference type="Gene3D" id="3.30.160.60">
    <property type="entry name" value="Classic Zinc Finger"/>
    <property type="match status" value="2"/>
</dbReference>
<dbReference type="InterPro" id="IPR013087">
    <property type="entry name" value="Znf_C2H2_type"/>
</dbReference>
<name>A0AAW2IG66_9NEOP</name>
<dbReference type="FunFam" id="3.30.160.60:FF:000250">
    <property type="entry name" value="zinc finger protein 197 isoform X1"/>
    <property type="match status" value="1"/>
</dbReference>